<protein>
    <submittedName>
        <fullName evidence="8">Type IV secretory system conjugative DNA transfer family protein</fullName>
    </submittedName>
</protein>
<dbReference type="Pfam" id="PF02534">
    <property type="entry name" value="T4SS-DNA_transf"/>
    <property type="match status" value="1"/>
</dbReference>
<keyword evidence="6" id="KW-0472">Membrane</keyword>
<evidence type="ECO:0000313" key="9">
    <source>
        <dbReference type="Proteomes" id="UP000298781"/>
    </source>
</evidence>
<dbReference type="Proteomes" id="UP000298781">
    <property type="component" value="Chromosome"/>
</dbReference>
<dbReference type="PANTHER" id="PTHR37937">
    <property type="entry name" value="CONJUGATIVE TRANSFER: DNA TRANSPORT"/>
    <property type="match status" value="1"/>
</dbReference>
<organism evidence="8 9">
    <name type="scientific">Phreatobacter stygius</name>
    <dbReference type="NCBI Taxonomy" id="1940610"/>
    <lineage>
        <taxon>Bacteria</taxon>
        <taxon>Pseudomonadati</taxon>
        <taxon>Pseudomonadota</taxon>
        <taxon>Alphaproteobacteria</taxon>
        <taxon>Hyphomicrobiales</taxon>
        <taxon>Phreatobacteraceae</taxon>
        <taxon>Phreatobacter</taxon>
    </lineage>
</organism>
<evidence type="ECO:0000256" key="1">
    <source>
        <dbReference type="ARBA" id="ARBA00004651"/>
    </source>
</evidence>
<feature type="region of interest" description="Disordered" evidence="7">
    <location>
        <begin position="1"/>
        <end position="30"/>
    </location>
</feature>
<dbReference type="Gene3D" id="3.40.50.300">
    <property type="entry name" value="P-loop containing nucleotide triphosphate hydrolases"/>
    <property type="match status" value="1"/>
</dbReference>
<evidence type="ECO:0000256" key="3">
    <source>
        <dbReference type="ARBA" id="ARBA00022475"/>
    </source>
</evidence>
<dbReference type="InterPro" id="IPR003688">
    <property type="entry name" value="TraG/VirD4"/>
</dbReference>
<name>A0A4D7AWS4_9HYPH</name>
<reference evidence="8 9" key="1">
    <citation type="submission" date="2019-04" db="EMBL/GenBank/DDBJ databases">
        <title>Phreatobacter aquaticus sp. nov.</title>
        <authorList>
            <person name="Choi A."/>
        </authorList>
    </citation>
    <scope>NUCLEOTIDE SEQUENCE [LARGE SCALE GENOMIC DNA]</scope>
    <source>
        <strain evidence="8 9">KCTC 52518</strain>
    </source>
</reference>
<keyword evidence="5" id="KW-1133">Transmembrane helix</keyword>
<evidence type="ECO:0000256" key="2">
    <source>
        <dbReference type="ARBA" id="ARBA00008806"/>
    </source>
</evidence>
<comment type="subcellular location">
    <subcellularLocation>
        <location evidence="1">Cell membrane</location>
        <topology evidence="1">Multi-pass membrane protein</topology>
    </subcellularLocation>
</comment>
<evidence type="ECO:0000313" key="8">
    <source>
        <dbReference type="EMBL" id="QCI63955.1"/>
    </source>
</evidence>
<dbReference type="PANTHER" id="PTHR37937:SF1">
    <property type="entry name" value="CONJUGATIVE TRANSFER: DNA TRANSPORT"/>
    <property type="match status" value="1"/>
</dbReference>
<dbReference type="EMBL" id="CP039690">
    <property type="protein sequence ID" value="QCI63955.1"/>
    <property type="molecule type" value="Genomic_DNA"/>
</dbReference>
<keyword evidence="3" id="KW-1003">Cell membrane</keyword>
<comment type="similarity">
    <text evidence="2">Belongs to the VirD4/TraG family.</text>
</comment>
<dbReference type="AlphaFoldDB" id="A0A4D7AWS4"/>
<dbReference type="SUPFAM" id="SSF52540">
    <property type="entry name" value="P-loop containing nucleoside triphosphate hydrolases"/>
    <property type="match status" value="1"/>
</dbReference>
<dbReference type="CDD" id="cd01127">
    <property type="entry name" value="TrwB_TraG_TraD_VirD4"/>
    <property type="match status" value="2"/>
</dbReference>
<evidence type="ECO:0000256" key="7">
    <source>
        <dbReference type="SAM" id="MobiDB-lite"/>
    </source>
</evidence>
<dbReference type="InterPro" id="IPR051539">
    <property type="entry name" value="T4SS-coupling_protein"/>
</dbReference>
<proteinExistence type="inferred from homology"/>
<dbReference type="KEGG" id="pstg:E8M01_06660"/>
<dbReference type="OrthoDB" id="9759295at2"/>
<evidence type="ECO:0000256" key="6">
    <source>
        <dbReference type="ARBA" id="ARBA00023136"/>
    </source>
</evidence>
<dbReference type="GO" id="GO:0005886">
    <property type="term" value="C:plasma membrane"/>
    <property type="evidence" value="ECO:0007669"/>
    <property type="project" value="UniProtKB-SubCell"/>
</dbReference>
<dbReference type="InterPro" id="IPR027417">
    <property type="entry name" value="P-loop_NTPase"/>
</dbReference>
<accession>A0A4D7AWS4</accession>
<gene>
    <name evidence="8" type="ORF">E8M01_06660</name>
</gene>
<keyword evidence="9" id="KW-1185">Reference proteome</keyword>
<evidence type="ECO:0000256" key="4">
    <source>
        <dbReference type="ARBA" id="ARBA00022692"/>
    </source>
</evidence>
<dbReference type="RefSeq" id="WP_136959411.1">
    <property type="nucleotide sequence ID" value="NZ_CP039690.1"/>
</dbReference>
<evidence type="ECO:0000256" key="5">
    <source>
        <dbReference type="ARBA" id="ARBA00022989"/>
    </source>
</evidence>
<keyword evidence="4" id="KW-0812">Transmembrane</keyword>
<sequence length="480" mass="53378">MSGSGKIDFPPRGSGVPGRRETPPSATWGHPWELSTGWDYAAGKILLGRWQGRNLGDPDGPERKGRGDDRHIVTVAGSRAGKSSTVLIPNLNRYPGSVIVIDPKGELAKATAQHRKAAFGHEVYVIDPFNTSGLPSSSYDPLSELNVKSDTFVDDVSLVADALIIDQEGENRHWSDSAKNLVRAIILFMFAVGGEKTLMRLRAILLGSEGKLIGPETRIGHADEYLFFRMAAEEDAFGGLVARLGLSFKEKTSKEMDSIASTAREQLTFLDSVPLGRVLKPSPLRLRNIKREPSTIYLCLPAGRLATHARWFRLVISLGLIELERDPTIPPYPVLFMLEEFAALERLRPIERAAGFFAGFGVRLWAVLQDLSQLKAHYPRSWETFLGNAGVVQAFGNADFTTTEYLSKRLSNTQVIQSQDTWISSAAMDQGDTGRREHIRDVRLMDPSEITQHFSRESERQLILVPGRPPIYMQRSERDK</sequence>